<feature type="compositionally biased region" description="Gly residues" evidence="1">
    <location>
        <begin position="465"/>
        <end position="486"/>
    </location>
</feature>
<protein>
    <recommendedName>
        <fullName evidence="5">DUF3300 domain-containing protein</fullName>
    </recommendedName>
</protein>
<comment type="caution">
    <text evidence="3">The sequence shown here is derived from an EMBL/GenBank/DDBJ whole genome shotgun (WGS) entry which is preliminary data.</text>
</comment>
<dbReference type="EMBL" id="NAAC01000016">
    <property type="protein sequence ID" value="RDJ10530.1"/>
    <property type="molecule type" value="Genomic_DNA"/>
</dbReference>
<dbReference type="Pfam" id="PF11737">
    <property type="entry name" value="DUF3300"/>
    <property type="match status" value="1"/>
</dbReference>
<accession>A0A370KNP2</accession>
<sequence>MKARSFKLLAGLSALAIISMQAVPPVYSQTATPTPKPAATETTAPTQAQPETDLLSEDEMEVLVARIALYPDELVAAISAASLFPLQIIEAQRFLEAKKKDTNLKPKDDWDGSVISLLNYPDIVKMMSEDLDWTQSLGDAITNQQKDVLIAIQQLRDEAVAKNVIKTDDKITVVTENENVVIRPTNPEKIYIPQYPPEMLYQPGYAVEPISYYPNSYDNYYYPGAAFFAAAVTGIAWGAIVNWDDWGVWGGNWGGDLDIDCNNCFNDRNFSGKVNWNDVDWTKVDRSKLNIDRNQLANIDRSAIKSSLQSDNRNQLKNKVSDRQANRGQGTRNVSARADDIRKSTAEGLKQRPGAGDRAANRPGASRPDARPGNAANRPDARPGNAANRPGNAANRPSKPAAKNRSSAPKMAARPDNRSRQSSALGNVQSGRREAVASKRGGQSMGGGQRGGPRPSAQRSRPIPHGGGGGRGGGRGGGGRGGGGRR</sequence>
<dbReference type="Proteomes" id="UP000254939">
    <property type="component" value="Unassembled WGS sequence"/>
</dbReference>
<feature type="signal peptide" evidence="2">
    <location>
        <begin position="1"/>
        <end position="22"/>
    </location>
</feature>
<name>A0A370KNP2_9HYPH</name>
<dbReference type="AlphaFoldDB" id="A0A370KNP2"/>
<gene>
    <name evidence="3" type="ORF">B5K06_15990</name>
</gene>
<dbReference type="InterPro" id="IPR021728">
    <property type="entry name" value="DUF3300"/>
</dbReference>
<feature type="chain" id="PRO_5016563059" description="DUF3300 domain-containing protein" evidence="2">
    <location>
        <begin position="23"/>
        <end position="486"/>
    </location>
</feature>
<evidence type="ECO:0000313" key="4">
    <source>
        <dbReference type="Proteomes" id="UP000254939"/>
    </source>
</evidence>
<evidence type="ECO:0008006" key="5">
    <source>
        <dbReference type="Google" id="ProtNLM"/>
    </source>
</evidence>
<proteinExistence type="predicted"/>
<dbReference type="PANTHER" id="PTHR40269">
    <property type="entry name" value="OUTER MEMBRANE PROTEIN-RELATED"/>
    <property type="match status" value="1"/>
</dbReference>
<feature type="compositionally biased region" description="Low complexity" evidence="1">
    <location>
        <begin position="382"/>
        <end position="397"/>
    </location>
</feature>
<evidence type="ECO:0000256" key="2">
    <source>
        <dbReference type="SAM" id="SignalP"/>
    </source>
</evidence>
<feature type="compositionally biased region" description="Low complexity" evidence="1">
    <location>
        <begin position="29"/>
        <end position="51"/>
    </location>
</feature>
<feature type="compositionally biased region" description="Polar residues" evidence="1">
    <location>
        <begin position="306"/>
        <end position="318"/>
    </location>
</feature>
<evidence type="ECO:0000313" key="3">
    <source>
        <dbReference type="EMBL" id="RDJ10530.1"/>
    </source>
</evidence>
<feature type="region of interest" description="Disordered" evidence="1">
    <location>
        <begin position="306"/>
        <end position="486"/>
    </location>
</feature>
<dbReference type="PANTHER" id="PTHR40269:SF1">
    <property type="entry name" value="OUTER MEMBRANE PROTEIN"/>
    <property type="match status" value="1"/>
</dbReference>
<evidence type="ECO:0000256" key="1">
    <source>
        <dbReference type="SAM" id="MobiDB-lite"/>
    </source>
</evidence>
<dbReference type="RefSeq" id="WP_114713685.1">
    <property type="nucleotide sequence ID" value="NZ_KZ857259.1"/>
</dbReference>
<keyword evidence="2" id="KW-0732">Signal</keyword>
<reference evidence="3 4" key="1">
    <citation type="submission" date="2017-03" db="EMBL/GenBank/DDBJ databases">
        <title>Genome analysis of Rhizobial strains effectives or ineffectives for nitrogen fixation isolated from bean seeds.</title>
        <authorList>
            <person name="Peralta H."/>
            <person name="Aguilar-Vera A."/>
            <person name="Mora Y."/>
            <person name="Vargas-Lagunas C."/>
            <person name="Girard L."/>
            <person name="Mora J."/>
        </authorList>
    </citation>
    <scope>NUCLEOTIDE SEQUENCE [LARGE SCALE GENOMIC DNA]</scope>
    <source>
        <strain evidence="3 4">CCGM3</strain>
    </source>
</reference>
<dbReference type="OrthoDB" id="197257at2"/>
<feature type="compositionally biased region" description="Polar residues" evidence="1">
    <location>
        <begin position="420"/>
        <end position="430"/>
    </location>
</feature>
<organism evidence="3 4">
    <name type="scientific">Rhizobium grahamii</name>
    <dbReference type="NCBI Taxonomy" id="1120045"/>
    <lineage>
        <taxon>Bacteria</taxon>
        <taxon>Pseudomonadati</taxon>
        <taxon>Pseudomonadota</taxon>
        <taxon>Alphaproteobacteria</taxon>
        <taxon>Hyphomicrobiales</taxon>
        <taxon>Rhizobiaceae</taxon>
        <taxon>Rhizobium/Agrobacterium group</taxon>
        <taxon>Rhizobium</taxon>
    </lineage>
</organism>
<feature type="region of interest" description="Disordered" evidence="1">
    <location>
        <begin position="28"/>
        <end position="51"/>
    </location>
</feature>